<keyword evidence="2" id="KW-1185">Reference proteome</keyword>
<protein>
    <submittedName>
        <fullName evidence="1">Uncharacterized protein</fullName>
    </submittedName>
</protein>
<gene>
    <name evidence="1" type="ORF">X907_0559</name>
</gene>
<dbReference type="Proteomes" id="UP000286954">
    <property type="component" value="Chromosome"/>
</dbReference>
<dbReference type="EMBL" id="CP018911">
    <property type="protein sequence ID" value="AZU03106.1"/>
    <property type="molecule type" value="Genomic_DNA"/>
</dbReference>
<dbReference type="AlphaFoldDB" id="A0A3T0E7C5"/>
<organism evidence="1 2">
    <name type="scientific">Glycocaulis alkaliphilus</name>
    <dbReference type="NCBI Taxonomy" id="1434191"/>
    <lineage>
        <taxon>Bacteria</taxon>
        <taxon>Pseudomonadati</taxon>
        <taxon>Pseudomonadota</taxon>
        <taxon>Alphaproteobacteria</taxon>
        <taxon>Maricaulales</taxon>
        <taxon>Maricaulaceae</taxon>
        <taxon>Glycocaulis</taxon>
    </lineage>
</organism>
<name>A0A3T0E7C5_9PROT</name>
<accession>A0A3T0E7C5</accession>
<proteinExistence type="predicted"/>
<dbReference type="KEGG" id="gak:X907_0559"/>
<evidence type="ECO:0000313" key="1">
    <source>
        <dbReference type="EMBL" id="AZU03106.1"/>
    </source>
</evidence>
<reference evidence="1 2" key="1">
    <citation type="submission" date="2016-12" db="EMBL/GenBank/DDBJ databases">
        <title>The genome of dimorphic prosthecate Glycocaulis alkaliphilus 6b-8t, isolated from crude oil dictates its adaptability in petroleum environments.</title>
        <authorList>
            <person name="Wu X.-L."/>
            <person name="Geng S."/>
        </authorList>
    </citation>
    <scope>NUCLEOTIDE SEQUENCE [LARGE SCALE GENOMIC DNA]</scope>
    <source>
        <strain evidence="1 2">6B-8</strain>
    </source>
</reference>
<evidence type="ECO:0000313" key="2">
    <source>
        <dbReference type="Proteomes" id="UP000286954"/>
    </source>
</evidence>
<sequence length="143" mass="15376">MLIPLAFTAGGYLRTAAELNAVRAAQSAFAEAGADQYQALELYRNRAQRLALYRRELDVPNPLAAAADIAEVAATLNAQISAFRIESERLTARLTGPATLEPAELASALEARETLQDVRLSRSGNTPGWDIEARVVPANAVRT</sequence>